<reference evidence="2 3" key="1">
    <citation type="journal article" date="2021" name="Sci. Rep.">
        <title>The distribution of antibiotic resistance genes in chicken gut microbiota commensals.</title>
        <authorList>
            <person name="Juricova H."/>
            <person name="Matiasovicova J."/>
            <person name="Kubasova T."/>
            <person name="Cejkova D."/>
            <person name="Rychlik I."/>
        </authorList>
    </citation>
    <scope>NUCLEOTIDE SEQUENCE [LARGE SCALE GENOMIC DNA]</scope>
    <source>
        <strain evidence="2 3">An810</strain>
    </source>
</reference>
<name>A0ABS2ER94_9LACO</name>
<dbReference type="PANTHER" id="PTHR47396:SF1">
    <property type="entry name" value="ATP-DEPENDENT HELICASE IRC3-RELATED"/>
    <property type="match status" value="1"/>
</dbReference>
<evidence type="ECO:0000313" key="2">
    <source>
        <dbReference type="EMBL" id="MBM6754751.1"/>
    </source>
</evidence>
<comment type="caution">
    <text evidence="2">The sequence shown here is derived from an EMBL/GenBank/DDBJ whole genome shotgun (WGS) entry which is preliminary data.</text>
</comment>
<gene>
    <name evidence="2" type="ORF">H5993_08275</name>
</gene>
<keyword evidence="2" id="KW-0378">Hydrolase</keyword>
<dbReference type="RefSeq" id="WP_204776995.1">
    <property type="nucleotide sequence ID" value="NZ_JACJJQ010000048.1"/>
</dbReference>
<proteinExistence type="predicted"/>
<organism evidence="2 3">
    <name type="scientific">Limosilactobacillus alvi</name>
    <dbReference type="NCBI Taxonomy" id="990412"/>
    <lineage>
        <taxon>Bacteria</taxon>
        <taxon>Bacillati</taxon>
        <taxon>Bacillota</taxon>
        <taxon>Bacilli</taxon>
        <taxon>Lactobacillales</taxon>
        <taxon>Lactobacillaceae</taxon>
        <taxon>Limosilactobacillus</taxon>
    </lineage>
</organism>
<evidence type="ECO:0000313" key="3">
    <source>
        <dbReference type="Proteomes" id="UP000776629"/>
    </source>
</evidence>
<protein>
    <submittedName>
        <fullName evidence="2">DEAD/DEAH box helicase family protein</fullName>
    </submittedName>
</protein>
<dbReference type="PANTHER" id="PTHR47396">
    <property type="entry name" value="TYPE I RESTRICTION ENZYME ECOKI R PROTEIN"/>
    <property type="match status" value="1"/>
</dbReference>
<keyword evidence="2" id="KW-0067">ATP-binding</keyword>
<dbReference type="SUPFAM" id="SSF52540">
    <property type="entry name" value="P-loop containing nucleoside triphosphate hydrolases"/>
    <property type="match status" value="1"/>
</dbReference>
<keyword evidence="2" id="KW-0547">Nucleotide-binding</keyword>
<dbReference type="Pfam" id="PF04851">
    <property type="entry name" value="ResIII"/>
    <property type="match status" value="1"/>
</dbReference>
<feature type="domain" description="Helicase/UvrB N-terminal" evidence="1">
    <location>
        <begin position="45"/>
        <end position="240"/>
    </location>
</feature>
<keyword evidence="2" id="KW-0347">Helicase</keyword>
<sequence length="246" mass="28388">MVIKKRKPEKIELKLLNALQNPTIQSSQLSHMNYLPLYISDNMRHSLRSYQIGAIQNLDMVRHMQAADTLYNQLMFYMATGSGKTDIMAATVLYLYHEFHYQCFLFTTHTTAVVNKTLDNFINTTSPKYLFNNPISIDGSQVTIKAVNTFPAELDPDIIYMKFTGIQQLSNDIYTPHENEITEESLAQHKVVILADEAHHFNVGTRSKQKNQDSRNWERLLDHIRGLNTKNLQLEFTATIDLHNPE</sequence>
<dbReference type="InterPro" id="IPR027417">
    <property type="entry name" value="P-loop_NTPase"/>
</dbReference>
<keyword evidence="3" id="KW-1185">Reference proteome</keyword>
<dbReference type="Gene3D" id="3.40.50.300">
    <property type="entry name" value="P-loop containing nucleotide triphosphate hydrolases"/>
    <property type="match status" value="1"/>
</dbReference>
<feature type="non-terminal residue" evidence="2">
    <location>
        <position position="246"/>
    </location>
</feature>
<dbReference type="InterPro" id="IPR050742">
    <property type="entry name" value="Helicase_Restrict-Modif_Enz"/>
</dbReference>
<dbReference type="Proteomes" id="UP000776629">
    <property type="component" value="Unassembled WGS sequence"/>
</dbReference>
<dbReference type="InterPro" id="IPR006935">
    <property type="entry name" value="Helicase/UvrB_N"/>
</dbReference>
<dbReference type="EMBL" id="JACJJQ010000048">
    <property type="protein sequence ID" value="MBM6754751.1"/>
    <property type="molecule type" value="Genomic_DNA"/>
</dbReference>
<dbReference type="GO" id="GO:0004386">
    <property type="term" value="F:helicase activity"/>
    <property type="evidence" value="ECO:0007669"/>
    <property type="project" value="UniProtKB-KW"/>
</dbReference>
<accession>A0ABS2ER94</accession>
<evidence type="ECO:0000259" key="1">
    <source>
        <dbReference type="Pfam" id="PF04851"/>
    </source>
</evidence>